<feature type="region of interest" description="Disordered" evidence="2">
    <location>
        <begin position="1"/>
        <end position="82"/>
    </location>
</feature>
<gene>
    <name evidence="3" type="ORF">BN7_1356</name>
</gene>
<proteinExistence type="predicted"/>
<comment type="caution">
    <text evidence="3">The sequence shown here is derived from an EMBL/GenBank/DDBJ whole genome shotgun (WGS) entry which is preliminary data.</text>
</comment>
<dbReference type="STRING" id="1206466.K0KI32"/>
<feature type="compositionally biased region" description="Polar residues" evidence="2">
    <location>
        <begin position="148"/>
        <end position="157"/>
    </location>
</feature>
<evidence type="ECO:0000256" key="1">
    <source>
        <dbReference type="SAM" id="Coils"/>
    </source>
</evidence>
<feature type="region of interest" description="Disordered" evidence="2">
    <location>
        <begin position="131"/>
        <end position="183"/>
    </location>
</feature>
<dbReference type="Proteomes" id="UP000009328">
    <property type="component" value="Unassembled WGS sequence"/>
</dbReference>
<accession>K0KI32</accession>
<dbReference type="HOGENOM" id="CLU_589506_0_0_1"/>
<protein>
    <submittedName>
        <fullName evidence="3">Laminin subunit beta-4</fullName>
    </submittedName>
</protein>
<sequence>MVRYHSDTESDSYRYDDSNSSEESNTDLEMPEFDQKSATQIAEYLDSKMNNTKKRSISVNTSVNGNQNNNNNNNQQPNTNTYQSPAAEKIWTPLSQSTPAEISSTKVQPRDIIKAKSRLSNLAVSADLSDSINDASDESDGSNEKMSQDTSFQDTPLKSSKKKSSPNVQIQSNPIQVSNPTPNYDKEIKELKELRDLKNYISKLPNGFSILDEFNSHQEEVTYGIYKVNSIDEKDVQIGNLKAQVDEFERKSKGSNEEIELYKDSNNRLKEEIDLITKSNENLKKDIDFKAKTNIDLKKDLDNSTEKLKNLKLSNEKLERELMDIQLKLKSVLGDLEEAAIESKYPSLKETESNGKTVQEYLEIDQINDLNLSKSHRLLKNILINLEIPLSQAHIMIPKIANLLQSEDILLNFANRVHLLLYNKKLNMSKFQRKKEGGQHLHQCTTSMFENIELMSRVLGDQGF</sequence>
<dbReference type="SUPFAM" id="SSF57997">
    <property type="entry name" value="Tropomyosin"/>
    <property type="match status" value="1"/>
</dbReference>
<keyword evidence="4" id="KW-1185">Reference proteome</keyword>
<keyword evidence="1" id="KW-0175">Coiled coil</keyword>
<dbReference type="InterPro" id="IPR021750">
    <property type="entry name" value="Sid4-like"/>
</dbReference>
<dbReference type="AlphaFoldDB" id="K0KI32"/>
<feature type="coiled-coil region" evidence="1">
    <location>
        <begin position="231"/>
        <end position="335"/>
    </location>
</feature>
<feature type="compositionally biased region" description="Polar residues" evidence="2">
    <location>
        <begin position="166"/>
        <end position="182"/>
    </location>
</feature>
<dbReference type="InParanoid" id="K0KI32"/>
<organism evidence="3 4">
    <name type="scientific">Wickerhamomyces ciferrii (strain ATCC 14091 / BCRC 22168 / CBS 111 / JCM 3599 / NBRC 0793 / NRRL Y-1031 F-60-10)</name>
    <name type="common">Yeast</name>
    <name type="synonym">Pichia ciferrii</name>
    <dbReference type="NCBI Taxonomy" id="1206466"/>
    <lineage>
        <taxon>Eukaryota</taxon>
        <taxon>Fungi</taxon>
        <taxon>Dikarya</taxon>
        <taxon>Ascomycota</taxon>
        <taxon>Saccharomycotina</taxon>
        <taxon>Saccharomycetes</taxon>
        <taxon>Phaffomycetales</taxon>
        <taxon>Wickerhamomycetaceae</taxon>
        <taxon>Wickerhamomyces</taxon>
    </lineage>
</organism>
<evidence type="ECO:0000256" key="2">
    <source>
        <dbReference type="SAM" id="MobiDB-lite"/>
    </source>
</evidence>
<feature type="compositionally biased region" description="Basic and acidic residues" evidence="2">
    <location>
        <begin position="1"/>
        <end position="17"/>
    </location>
</feature>
<evidence type="ECO:0000313" key="4">
    <source>
        <dbReference type="Proteomes" id="UP000009328"/>
    </source>
</evidence>
<evidence type="ECO:0000313" key="3">
    <source>
        <dbReference type="EMBL" id="CCH41817.1"/>
    </source>
</evidence>
<reference evidence="3 4" key="1">
    <citation type="journal article" date="2012" name="Eukaryot. Cell">
        <title>Draft genome sequence of Wickerhamomyces ciferrii NRRL Y-1031 F-60-10.</title>
        <authorList>
            <person name="Schneider J."/>
            <person name="Andrea H."/>
            <person name="Blom J."/>
            <person name="Jaenicke S."/>
            <person name="Ruckert C."/>
            <person name="Schorsch C."/>
            <person name="Szczepanowski R."/>
            <person name="Farwick M."/>
            <person name="Goesmann A."/>
            <person name="Puhler A."/>
            <person name="Schaffer S."/>
            <person name="Tauch A."/>
            <person name="Kohler T."/>
            <person name="Brinkrolf K."/>
        </authorList>
    </citation>
    <scope>NUCLEOTIDE SEQUENCE [LARGE SCALE GENOMIC DNA]</scope>
    <source>
        <strain evidence="4">ATCC 14091 / BCRC 22168 / CBS 111 / JCM 3599 / NBRC 0793 / NRRL Y-1031 F-60-10</strain>
    </source>
</reference>
<name>K0KI32_WICCF</name>
<dbReference type="Pfam" id="PF11778">
    <property type="entry name" value="SID"/>
    <property type="match status" value="1"/>
</dbReference>
<feature type="compositionally biased region" description="Low complexity" evidence="2">
    <location>
        <begin position="60"/>
        <end position="81"/>
    </location>
</feature>
<dbReference type="EMBL" id="CAIF01000029">
    <property type="protein sequence ID" value="CCH41817.1"/>
    <property type="molecule type" value="Genomic_DNA"/>
</dbReference>